<dbReference type="Gene3D" id="3.30.70.1860">
    <property type="entry name" value="Uncharacterised protein family Ycf54"/>
    <property type="match status" value="1"/>
</dbReference>
<protein>
    <submittedName>
        <fullName evidence="3">Uncharacterized protein</fullName>
    </submittedName>
</protein>
<sequence>MASLTSSVLVAPSASARVSRRSAAAPVASAPALRKTSSVASRPLHAAALPPLTRSQRTAPVKAAAAAQEQSGSAATEEKSYVALCASADFFFNDVQNEAFAEQLRERVRFFGEQDREIDFFFVPEPAWLESKLEGAKRLGRPAVALVSTDHVWMSFMRLRLDRVLKADLKGMSDEEIFASACNYELPPFERPLGSDKWTAPYSPYEPGWWEAFYNK</sequence>
<dbReference type="AlphaFoldDB" id="A0A7S1SUA0"/>
<evidence type="ECO:0000256" key="1">
    <source>
        <dbReference type="ARBA" id="ARBA00043978"/>
    </source>
</evidence>
<dbReference type="PANTHER" id="PTHR35319">
    <property type="match status" value="1"/>
</dbReference>
<feature type="region of interest" description="Disordered" evidence="2">
    <location>
        <begin position="1"/>
        <end position="42"/>
    </location>
</feature>
<evidence type="ECO:0000313" key="3">
    <source>
        <dbReference type="EMBL" id="CAD9209205.1"/>
    </source>
</evidence>
<proteinExistence type="inferred from homology"/>
<feature type="compositionally biased region" description="Low complexity" evidence="2">
    <location>
        <begin position="1"/>
        <end position="34"/>
    </location>
</feature>
<comment type="similarity">
    <text evidence="1">Belongs to the ycf54 family.</text>
</comment>
<dbReference type="PANTHER" id="PTHR35319:SF2">
    <property type="entry name" value="YCF54"/>
    <property type="match status" value="1"/>
</dbReference>
<dbReference type="EMBL" id="HBGG01022032">
    <property type="protein sequence ID" value="CAD9209205.1"/>
    <property type="molecule type" value="Transcribed_RNA"/>
</dbReference>
<dbReference type="InterPro" id="IPR038409">
    <property type="entry name" value="Ycf54-like_sf"/>
</dbReference>
<organism evidence="3">
    <name type="scientific">Tetraselmis chuii</name>
    <dbReference type="NCBI Taxonomy" id="63592"/>
    <lineage>
        <taxon>Eukaryota</taxon>
        <taxon>Viridiplantae</taxon>
        <taxon>Chlorophyta</taxon>
        <taxon>core chlorophytes</taxon>
        <taxon>Chlorodendrophyceae</taxon>
        <taxon>Chlorodendrales</taxon>
        <taxon>Chlorodendraceae</taxon>
        <taxon>Tetraselmis</taxon>
    </lineage>
</organism>
<gene>
    <name evidence="3" type="ORF">TCHU04912_LOCUS11444</name>
</gene>
<name>A0A7S1SUA0_9CHLO</name>
<evidence type="ECO:0000256" key="2">
    <source>
        <dbReference type="SAM" id="MobiDB-lite"/>
    </source>
</evidence>
<accession>A0A7S1SUA0</accession>
<dbReference type="InterPro" id="IPR019616">
    <property type="entry name" value="Ycf54"/>
</dbReference>
<dbReference type="Pfam" id="PF10674">
    <property type="entry name" value="Ycf54"/>
    <property type="match status" value="1"/>
</dbReference>
<reference evidence="3" key="1">
    <citation type="submission" date="2021-01" db="EMBL/GenBank/DDBJ databases">
        <authorList>
            <person name="Corre E."/>
            <person name="Pelletier E."/>
            <person name="Niang G."/>
            <person name="Scheremetjew M."/>
            <person name="Finn R."/>
            <person name="Kale V."/>
            <person name="Holt S."/>
            <person name="Cochrane G."/>
            <person name="Meng A."/>
            <person name="Brown T."/>
            <person name="Cohen L."/>
        </authorList>
    </citation>
    <scope>NUCLEOTIDE SEQUENCE</scope>
    <source>
        <strain evidence="3">PLY429</strain>
    </source>
</reference>